<sequence length="262" mass="28169">MEFTRATSALTTPRGGVNDENASVMPRSASVKGQSGGLGGHTAVGPQKTFAHGAAPKTPGRAALGNITNGTSAGGGGGGLSVRKPSGLSNRSDAGGRSKVVEKPEMTESEKWFAEARAQMSEAELKEMRARAERYVDEDDDIEYFGKTREQQKVELEAHNRAETEARVRELLNYSGGFKPRAPDSDHVRVGMRHLEVAKSLEKTSDVFDLGGEDDLCNFLSPTKAWDDLGDDSDVLAPPSVDDVLAAVDDEMDDIMKNWQNS</sequence>
<keyword evidence="3" id="KW-1185">Reference proteome</keyword>
<dbReference type="EMBL" id="CAID01000020">
    <property type="protein sequence ID" value="CEG00876.1"/>
    <property type="molecule type" value="Genomic_DNA"/>
</dbReference>
<evidence type="ECO:0000313" key="3">
    <source>
        <dbReference type="Proteomes" id="UP000009170"/>
    </source>
</evidence>
<feature type="compositionally biased region" description="Polar residues" evidence="1">
    <location>
        <begin position="1"/>
        <end position="11"/>
    </location>
</feature>
<feature type="compositionally biased region" description="Basic and acidic residues" evidence="1">
    <location>
        <begin position="94"/>
        <end position="108"/>
    </location>
</feature>
<gene>
    <name evidence="2" type="ORF">OT_ostta20g00780</name>
</gene>
<dbReference type="RefSeq" id="XP_003084456.2">
    <property type="nucleotide sequence ID" value="XM_003084408.2"/>
</dbReference>
<comment type="caution">
    <text evidence="2">The sequence shown here is derived from an EMBL/GenBank/DDBJ whole genome shotgun (WGS) entry which is preliminary data.</text>
</comment>
<evidence type="ECO:0000313" key="2">
    <source>
        <dbReference type="EMBL" id="CEG00876.1"/>
    </source>
</evidence>
<organism evidence="2 3">
    <name type="scientific">Ostreococcus tauri</name>
    <name type="common">Marine green alga</name>
    <dbReference type="NCBI Taxonomy" id="70448"/>
    <lineage>
        <taxon>Eukaryota</taxon>
        <taxon>Viridiplantae</taxon>
        <taxon>Chlorophyta</taxon>
        <taxon>Mamiellophyceae</taxon>
        <taxon>Mamiellales</taxon>
        <taxon>Bathycoccaceae</taxon>
        <taxon>Ostreococcus</taxon>
    </lineage>
</organism>
<reference evidence="2 3" key="2">
    <citation type="journal article" date="2014" name="BMC Genomics">
        <title>An improved genome of the model marine alga Ostreococcus tauri unfolds by assessing Illumina de novo assemblies.</title>
        <authorList>
            <person name="Blanc-Mathieu R."/>
            <person name="Verhelst B."/>
            <person name="Derelle E."/>
            <person name="Rombauts S."/>
            <person name="Bouget F.Y."/>
            <person name="Carre I."/>
            <person name="Chateau A."/>
            <person name="Eyre-Walker A."/>
            <person name="Grimsley N."/>
            <person name="Moreau H."/>
            <person name="Piegu B."/>
            <person name="Rivals E."/>
            <person name="Schackwitz W."/>
            <person name="Van de Peer Y."/>
            <person name="Piganeau G."/>
        </authorList>
    </citation>
    <scope>NUCLEOTIDE SEQUENCE [LARGE SCALE GENOMIC DNA]</scope>
    <source>
        <strain evidence="3">OTTH 0595 / CCAP 157/2 / RCC745</strain>
    </source>
</reference>
<reference evidence="3" key="1">
    <citation type="journal article" date="2006" name="Proc. Natl. Acad. Sci. U.S.A.">
        <title>Genome analysis of the smallest free-living eukaryote Ostreococcus tauri unveils many unique features.</title>
        <authorList>
            <person name="Derelle E."/>
            <person name="Ferraz C."/>
            <person name="Rombauts S."/>
            <person name="Rouze P."/>
            <person name="Worden A.Z."/>
            <person name="Robbens S."/>
            <person name="Partensky F."/>
            <person name="Degroeve S."/>
            <person name="Echeynie S."/>
            <person name="Cooke R."/>
            <person name="Saeys Y."/>
            <person name="Wuyts J."/>
            <person name="Jabbari K."/>
            <person name="Bowler C."/>
            <person name="Panaud O."/>
            <person name="Piegu B."/>
            <person name="Ball S.G."/>
            <person name="Ral J.-P."/>
            <person name="Bouget F.-Y."/>
            <person name="Piganeau G."/>
            <person name="De Baets B."/>
            <person name="Picard A."/>
            <person name="Delseny M."/>
            <person name="Demaille J."/>
            <person name="Van de Peer Y."/>
            <person name="Moreau H."/>
        </authorList>
    </citation>
    <scope>NUCLEOTIDE SEQUENCE [LARGE SCALE GENOMIC DNA]</scope>
    <source>
        <strain evidence="3">OTTH 0595 / CCAP 157/2 / RCC745</strain>
    </source>
</reference>
<name>A0A096PA72_OSTTA</name>
<accession>A0A096PA72</accession>
<dbReference type="GeneID" id="9838595"/>
<dbReference type="InParanoid" id="A0A096PA72"/>
<dbReference type="Proteomes" id="UP000009170">
    <property type="component" value="Unassembled WGS sequence"/>
</dbReference>
<dbReference type="OrthoDB" id="10591784at2759"/>
<evidence type="ECO:0000256" key="1">
    <source>
        <dbReference type="SAM" id="MobiDB-lite"/>
    </source>
</evidence>
<dbReference type="AlphaFoldDB" id="A0A096PA72"/>
<feature type="region of interest" description="Disordered" evidence="1">
    <location>
        <begin position="1"/>
        <end position="108"/>
    </location>
</feature>
<protein>
    <submittedName>
        <fullName evidence="2">Unnamed product</fullName>
    </submittedName>
</protein>
<proteinExistence type="predicted"/>
<dbReference type="KEGG" id="ota:OT_ostta20g00780"/>